<evidence type="ECO:0000256" key="5">
    <source>
        <dbReference type="ARBA" id="ARBA00022776"/>
    </source>
</evidence>
<accession>V5IB60</accession>
<evidence type="ECO:0000256" key="7">
    <source>
        <dbReference type="ARBA" id="ARBA00023306"/>
    </source>
</evidence>
<organism evidence="11">
    <name type="scientific">Ixodes ricinus</name>
    <name type="common">Common tick</name>
    <name type="synonym">Acarus ricinus</name>
    <dbReference type="NCBI Taxonomy" id="34613"/>
    <lineage>
        <taxon>Eukaryota</taxon>
        <taxon>Metazoa</taxon>
        <taxon>Ecdysozoa</taxon>
        <taxon>Arthropoda</taxon>
        <taxon>Chelicerata</taxon>
        <taxon>Arachnida</taxon>
        <taxon>Acari</taxon>
        <taxon>Parasitiformes</taxon>
        <taxon>Ixodida</taxon>
        <taxon>Ixodoidea</taxon>
        <taxon>Ixodidae</taxon>
        <taxon>Ixodinae</taxon>
        <taxon>Ixodes</taxon>
    </lineage>
</organism>
<comment type="similarity">
    <text evidence="2">Belongs to the NUF2 family.</text>
</comment>
<protein>
    <submittedName>
        <fullName evidence="11">Putative myosin heavy polypeptide 9</fullName>
    </submittedName>
</protein>
<dbReference type="Pfam" id="PF03800">
    <property type="entry name" value="Nuf2"/>
    <property type="match status" value="1"/>
</dbReference>
<dbReference type="GO" id="GO:0051301">
    <property type="term" value="P:cell division"/>
    <property type="evidence" value="ECO:0007669"/>
    <property type="project" value="UniProtKB-KW"/>
</dbReference>
<evidence type="ECO:0000256" key="4">
    <source>
        <dbReference type="ARBA" id="ARBA00022618"/>
    </source>
</evidence>
<dbReference type="EMBL" id="GANP01016002">
    <property type="protein sequence ID" value="JAB68466.1"/>
    <property type="molecule type" value="mRNA"/>
</dbReference>
<dbReference type="InterPro" id="IPR005549">
    <property type="entry name" value="Kinetochore_Nuf2_N"/>
</dbReference>
<feature type="domain" description="Kinetochore protein Nuf2 N-terminal" evidence="10">
    <location>
        <begin position="9"/>
        <end position="59"/>
    </location>
</feature>
<evidence type="ECO:0000313" key="11">
    <source>
        <dbReference type="EMBL" id="JAB68466.1"/>
    </source>
</evidence>
<evidence type="ECO:0000259" key="10">
    <source>
        <dbReference type="Pfam" id="PF03800"/>
    </source>
</evidence>
<dbReference type="AlphaFoldDB" id="V5IB60"/>
<sequence>MPQFLVPAHVSSLVSTAHLNKLMQVVFTKLGVPDFGISDISDPVPKRSRRLLSILCNFWVRLGRQWDMWSVIKEDLAAAKTDREAKRAELDAVKAKVNQLSQHPGINPERLAAAQGELAAENKALATKEPKQALVMNDYQDLKNAKCQVTEQRKQSELEVLDLKSAVHDVRAKICRTPERQRRCVAEEAETASQLQEERRHLQARVEELRSKMQKAPREREAFTKLKTQLCSKLAVAQRLESLLRDKDEASARRNSAEDKYHRLLKEREAEAERKSQLDGQTAFQHQAMQSMLGVKKEQLAQAKQRLEELRLERQELVCSKDSEVAGLDAEIRQVQDEAKKARQSLADKVAETRLNSKRVFARHEAMLKMAEKVFFPEDKEPSKDAEGASNL</sequence>
<keyword evidence="3" id="KW-0158">Chromosome</keyword>
<keyword evidence="6 9" id="KW-0175">Coiled coil</keyword>
<evidence type="ECO:0000256" key="3">
    <source>
        <dbReference type="ARBA" id="ARBA00022454"/>
    </source>
</evidence>
<evidence type="ECO:0000256" key="2">
    <source>
        <dbReference type="ARBA" id="ARBA00005498"/>
    </source>
</evidence>
<keyword evidence="7" id="KW-0131">Cell cycle</keyword>
<dbReference type="InterPro" id="IPR038275">
    <property type="entry name" value="Nuf2_N_sf"/>
</dbReference>
<keyword evidence="4" id="KW-0132">Cell division</keyword>
<feature type="coiled-coil region" evidence="9">
    <location>
        <begin position="76"/>
        <end position="103"/>
    </location>
</feature>
<keyword evidence="8" id="KW-0137">Centromere</keyword>
<comment type="subcellular location">
    <subcellularLocation>
        <location evidence="1">Chromosome</location>
        <location evidence="1">Centromere</location>
    </subcellularLocation>
</comment>
<evidence type="ECO:0000256" key="9">
    <source>
        <dbReference type="SAM" id="Coils"/>
    </source>
</evidence>
<keyword evidence="5" id="KW-0498">Mitosis</keyword>
<proteinExistence type="evidence at transcript level"/>
<dbReference type="GO" id="GO:0031262">
    <property type="term" value="C:Ndc80 complex"/>
    <property type="evidence" value="ECO:0007669"/>
    <property type="project" value="InterPro"/>
</dbReference>
<evidence type="ECO:0000256" key="6">
    <source>
        <dbReference type="ARBA" id="ARBA00023054"/>
    </source>
</evidence>
<evidence type="ECO:0000256" key="8">
    <source>
        <dbReference type="ARBA" id="ARBA00023328"/>
    </source>
</evidence>
<dbReference type="Gene3D" id="1.10.418.60">
    <property type="entry name" value="Ncd80 complex, Nuf2 subunit"/>
    <property type="match status" value="1"/>
</dbReference>
<name>V5IB60_IXORI</name>
<reference evidence="11" key="1">
    <citation type="journal article" date="2015" name="Sci. Rep.">
        <title>Tissue- and time-dependent transcription in Ixodes ricinus salivary glands and midguts when blood feeding on the vertebrate host.</title>
        <authorList>
            <person name="Kotsyfakis M."/>
            <person name="Schwarz A."/>
            <person name="Erhart J."/>
            <person name="Ribeiro J.M."/>
        </authorList>
    </citation>
    <scope>NUCLEOTIDE SEQUENCE</scope>
    <source>
        <tissue evidence="11">Salivary gland and midgut</tissue>
    </source>
</reference>
<evidence type="ECO:0000256" key="1">
    <source>
        <dbReference type="ARBA" id="ARBA00004584"/>
    </source>
</evidence>
<feature type="coiled-coil region" evidence="9">
    <location>
        <begin position="185"/>
        <end position="352"/>
    </location>
</feature>